<dbReference type="Proteomes" id="UP000694415">
    <property type="component" value="Unplaced"/>
</dbReference>
<dbReference type="Ensembl" id="ENSMSIT00000039691.1">
    <property type="protein sequence ID" value="ENSMSIP00000031477.1"/>
    <property type="gene ID" value="ENSMSIG00000026352.1"/>
</dbReference>
<keyword evidence="3" id="KW-1185">Reference proteome</keyword>
<evidence type="ECO:0000313" key="3">
    <source>
        <dbReference type="Proteomes" id="UP000694415"/>
    </source>
</evidence>
<reference evidence="2" key="1">
    <citation type="submission" date="2025-08" db="UniProtKB">
        <authorList>
            <consortium name="Ensembl"/>
        </authorList>
    </citation>
    <scope>IDENTIFICATION</scope>
</reference>
<organism evidence="2 3">
    <name type="scientific">Mus spicilegus</name>
    <name type="common">Mound-building mouse</name>
    <dbReference type="NCBI Taxonomy" id="10103"/>
    <lineage>
        <taxon>Eukaryota</taxon>
        <taxon>Metazoa</taxon>
        <taxon>Chordata</taxon>
        <taxon>Craniata</taxon>
        <taxon>Vertebrata</taxon>
        <taxon>Euteleostomi</taxon>
        <taxon>Mammalia</taxon>
        <taxon>Eutheria</taxon>
        <taxon>Euarchontoglires</taxon>
        <taxon>Glires</taxon>
        <taxon>Rodentia</taxon>
        <taxon>Myomorpha</taxon>
        <taxon>Muroidea</taxon>
        <taxon>Muridae</taxon>
        <taxon>Murinae</taxon>
        <taxon>Mus</taxon>
        <taxon>Mus</taxon>
    </lineage>
</organism>
<protein>
    <submittedName>
        <fullName evidence="2">Uncharacterized protein</fullName>
    </submittedName>
</protein>
<proteinExistence type="predicted"/>
<dbReference type="AlphaFoldDB" id="A0A8C6I6H7"/>
<accession>A0A8C6I6H7</accession>
<sequence length="101" mass="11392">MKITRGHLGGGAQMKFMGRGKDRGHTPKGGGNRSRTEEGKEQSVKSQGFRAFFGRRPVIRFLTEQPGLLEKTFPMRQLSCWRVVFQSSGLQKGRGVILEWI</sequence>
<evidence type="ECO:0000313" key="2">
    <source>
        <dbReference type="Ensembl" id="ENSMSIP00000031477.1"/>
    </source>
</evidence>
<evidence type="ECO:0000256" key="1">
    <source>
        <dbReference type="SAM" id="MobiDB-lite"/>
    </source>
</evidence>
<dbReference type="GeneTree" id="ENSGT01140000286835"/>
<feature type="region of interest" description="Disordered" evidence="1">
    <location>
        <begin position="1"/>
        <end position="46"/>
    </location>
</feature>
<feature type="compositionally biased region" description="Basic and acidic residues" evidence="1">
    <location>
        <begin position="34"/>
        <end position="43"/>
    </location>
</feature>
<name>A0A8C6I6H7_MUSSI</name>
<reference evidence="2" key="2">
    <citation type="submission" date="2025-09" db="UniProtKB">
        <authorList>
            <consortium name="Ensembl"/>
        </authorList>
    </citation>
    <scope>IDENTIFICATION</scope>
</reference>